<sequence length="113" mass="13119">MTTKSEVATIERLRYLFTRHGVPQTLATDNATQFAASEFAKSQKQMELLITFPLHTTQYPMDNRNSTFKRSFRKKGRECRTKKLWPKSQFIRAENETITEVIRAFDGAILSSK</sequence>
<dbReference type="SUPFAM" id="SSF53098">
    <property type="entry name" value="Ribonuclease H-like"/>
    <property type="match status" value="1"/>
</dbReference>
<dbReference type="AlphaFoldDB" id="A0ABD2I0T0"/>
<dbReference type="InterPro" id="IPR012337">
    <property type="entry name" value="RNaseH-like_sf"/>
</dbReference>
<dbReference type="Proteomes" id="UP001620645">
    <property type="component" value="Unassembled WGS sequence"/>
</dbReference>
<accession>A0ABD2I0T0</accession>
<protein>
    <recommendedName>
        <fullName evidence="3">Integrase catalytic domain-containing protein</fullName>
    </recommendedName>
</protein>
<organism evidence="1 2">
    <name type="scientific">Heterodera schachtii</name>
    <name type="common">Sugarbeet cyst nematode worm</name>
    <name type="synonym">Tylenchus schachtii</name>
    <dbReference type="NCBI Taxonomy" id="97005"/>
    <lineage>
        <taxon>Eukaryota</taxon>
        <taxon>Metazoa</taxon>
        <taxon>Ecdysozoa</taxon>
        <taxon>Nematoda</taxon>
        <taxon>Chromadorea</taxon>
        <taxon>Rhabditida</taxon>
        <taxon>Tylenchina</taxon>
        <taxon>Tylenchomorpha</taxon>
        <taxon>Tylenchoidea</taxon>
        <taxon>Heteroderidae</taxon>
        <taxon>Heteroderinae</taxon>
        <taxon>Heterodera</taxon>
    </lineage>
</organism>
<comment type="caution">
    <text evidence="1">The sequence shown here is derived from an EMBL/GenBank/DDBJ whole genome shotgun (WGS) entry which is preliminary data.</text>
</comment>
<proteinExistence type="predicted"/>
<evidence type="ECO:0000313" key="2">
    <source>
        <dbReference type="Proteomes" id="UP001620645"/>
    </source>
</evidence>
<name>A0ABD2I0T0_HETSC</name>
<evidence type="ECO:0000313" key="1">
    <source>
        <dbReference type="EMBL" id="KAL3071432.1"/>
    </source>
</evidence>
<reference evidence="1 2" key="1">
    <citation type="submission" date="2024-10" db="EMBL/GenBank/DDBJ databases">
        <authorList>
            <person name="Kim D."/>
        </authorList>
    </citation>
    <scope>NUCLEOTIDE SEQUENCE [LARGE SCALE GENOMIC DNA]</scope>
    <source>
        <strain evidence="1">Taebaek</strain>
    </source>
</reference>
<dbReference type="EMBL" id="JBICCN010000391">
    <property type="protein sequence ID" value="KAL3071432.1"/>
    <property type="molecule type" value="Genomic_DNA"/>
</dbReference>
<keyword evidence="2" id="KW-1185">Reference proteome</keyword>
<dbReference type="InterPro" id="IPR036397">
    <property type="entry name" value="RNaseH_sf"/>
</dbReference>
<evidence type="ECO:0008006" key="3">
    <source>
        <dbReference type="Google" id="ProtNLM"/>
    </source>
</evidence>
<gene>
    <name evidence="1" type="ORF">niasHS_016716</name>
</gene>
<dbReference type="Gene3D" id="3.30.420.10">
    <property type="entry name" value="Ribonuclease H-like superfamily/Ribonuclease H"/>
    <property type="match status" value="1"/>
</dbReference>